<feature type="region of interest" description="Disordered" evidence="4">
    <location>
        <begin position="260"/>
        <end position="297"/>
    </location>
</feature>
<dbReference type="InterPro" id="IPR001635">
    <property type="entry name" value="Flag_hook_Flik"/>
</dbReference>
<reference evidence="6 7" key="1">
    <citation type="submission" date="2016-10" db="EMBL/GenBank/DDBJ databases">
        <authorList>
            <person name="de Groot N.N."/>
        </authorList>
    </citation>
    <scope>NUCLEOTIDE SEQUENCE [LARGE SCALE GENOMIC DNA]</scope>
    <source>
        <strain evidence="6 7">CGMCC 1.6291</strain>
    </source>
</reference>
<name>A0A1H8QSV5_9GAMM</name>
<dbReference type="GO" id="GO:0044780">
    <property type="term" value="P:bacterial-type flagellum assembly"/>
    <property type="evidence" value="ECO:0007669"/>
    <property type="project" value="InterPro"/>
</dbReference>
<evidence type="ECO:0000256" key="1">
    <source>
        <dbReference type="ARBA" id="ARBA00003944"/>
    </source>
</evidence>
<dbReference type="Proteomes" id="UP000199657">
    <property type="component" value="Unassembled WGS sequence"/>
</dbReference>
<gene>
    <name evidence="6" type="ORF">SAMN04488052_101764</name>
</gene>
<dbReference type="InterPro" id="IPR052563">
    <property type="entry name" value="FliK"/>
</dbReference>
<dbReference type="PANTHER" id="PTHR37533">
    <property type="entry name" value="FLAGELLAR HOOK-LENGTH CONTROL PROTEIN"/>
    <property type="match status" value="1"/>
</dbReference>
<comment type="function">
    <text evidence="1">Controls the length of the flagellar hook.</text>
</comment>
<dbReference type="InterPro" id="IPR021136">
    <property type="entry name" value="Flagellar_hook_control-like_C"/>
</dbReference>
<feature type="compositionally biased region" description="Basic and acidic residues" evidence="4">
    <location>
        <begin position="451"/>
        <end position="464"/>
    </location>
</feature>
<evidence type="ECO:0000256" key="4">
    <source>
        <dbReference type="SAM" id="MobiDB-lite"/>
    </source>
</evidence>
<sequence>MQGLQLLESAFREMNGQKGEGLAPDSKDGRAFLEALLETEGLRDSGLTVEDLEAWVASQGGKGLPLGGQDLPLAGKPGMQAGAREATGLQGQMAAADGQMAGTEGQGGAFVSTDAMLQSGMPRGEPPADMVMQAGRASALADQPLDLDDATIKQLLDEGFAVQELVDAGVPADRIPTDALVAEGVPRDDLMREAARRDTQQTETVRADAIRARAQAIQQGRGADDALLNDMLSFGGGMPGQMGGNEDTLEIARRDTLTQSSMRAAQLQGQQQSADLVQAQARSGDSEAQPQSDNSRHAQLQFQQVFQTANAAPQQAGMPTYNVAQSMDQAGWGQAVGERLVMMANQNVQQARIQVNPRELGPLDVNIQMRDDKTMITFQAQNAVTREALDAELPRLRMMLSDNGIENAEVTVGEEQPGHPQDGTELAEGFDRGNTGDGDESEEDENGVAVDSDRIRRGLVDHYA</sequence>
<accession>A0A1H8QSV5</accession>
<dbReference type="CDD" id="cd17470">
    <property type="entry name" value="T3SS_Flik_C"/>
    <property type="match status" value="1"/>
</dbReference>
<feature type="region of interest" description="Disordered" evidence="4">
    <location>
        <begin position="411"/>
        <end position="464"/>
    </location>
</feature>
<evidence type="ECO:0000259" key="5">
    <source>
        <dbReference type="Pfam" id="PF02120"/>
    </source>
</evidence>
<keyword evidence="7" id="KW-1185">Reference proteome</keyword>
<organism evidence="6 7">
    <name type="scientific">Aquisalimonas asiatica</name>
    <dbReference type="NCBI Taxonomy" id="406100"/>
    <lineage>
        <taxon>Bacteria</taxon>
        <taxon>Pseudomonadati</taxon>
        <taxon>Pseudomonadota</taxon>
        <taxon>Gammaproteobacteria</taxon>
        <taxon>Chromatiales</taxon>
        <taxon>Ectothiorhodospiraceae</taxon>
        <taxon>Aquisalimonas</taxon>
    </lineage>
</organism>
<evidence type="ECO:0000256" key="3">
    <source>
        <dbReference type="ARBA" id="ARBA00022795"/>
    </source>
</evidence>
<comment type="similarity">
    <text evidence="2">Belongs to the FliK family.</text>
</comment>
<dbReference type="AlphaFoldDB" id="A0A1H8QSV5"/>
<evidence type="ECO:0000256" key="2">
    <source>
        <dbReference type="ARBA" id="ARBA00009149"/>
    </source>
</evidence>
<keyword evidence="3" id="KW-1005">Bacterial flagellum biogenesis</keyword>
<evidence type="ECO:0000313" key="6">
    <source>
        <dbReference type="EMBL" id="SEO57255.1"/>
    </source>
</evidence>
<dbReference type="RefSeq" id="WP_091640039.1">
    <property type="nucleotide sequence ID" value="NZ_FOEG01000001.1"/>
</dbReference>
<feature type="domain" description="Flagellar hook-length control protein-like C-terminal" evidence="5">
    <location>
        <begin position="338"/>
        <end position="420"/>
    </location>
</feature>
<dbReference type="GO" id="GO:0009424">
    <property type="term" value="C:bacterial-type flagellum hook"/>
    <property type="evidence" value="ECO:0007669"/>
    <property type="project" value="InterPro"/>
</dbReference>
<evidence type="ECO:0000313" key="7">
    <source>
        <dbReference type="Proteomes" id="UP000199657"/>
    </source>
</evidence>
<dbReference type="STRING" id="406100.SAMN04488052_101764"/>
<dbReference type="InterPro" id="IPR038610">
    <property type="entry name" value="FliK-like_C_sf"/>
</dbReference>
<dbReference type="Gene3D" id="3.30.750.140">
    <property type="match status" value="1"/>
</dbReference>
<feature type="compositionally biased region" description="Acidic residues" evidence="4">
    <location>
        <begin position="437"/>
        <end position="446"/>
    </location>
</feature>
<dbReference type="EMBL" id="FOEG01000001">
    <property type="protein sequence ID" value="SEO57255.1"/>
    <property type="molecule type" value="Genomic_DNA"/>
</dbReference>
<proteinExistence type="inferred from homology"/>
<dbReference type="OrthoDB" id="1792985at2"/>
<protein>
    <submittedName>
        <fullName evidence="6">Hook-length control protein FliK</fullName>
    </submittedName>
</protein>
<dbReference type="PANTHER" id="PTHR37533:SF2">
    <property type="entry name" value="FLAGELLAR HOOK-LENGTH CONTROL PROTEIN"/>
    <property type="match status" value="1"/>
</dbReference>
<dbReference type="Pfam" id="PF02120">
    <property type="entry name" value="Flg_hook"/>
    <property type="match status" value="1"/>
</dbReference>
<dbReference type="PRINTS" id="PR01007">
    <property type="entry name" value="FLGHOOKFLIK"/>
</dbReference>